<sequence length="227" mass="26618">MLYKELFDKDVIDEKFGNSQLLRLLQDNNDYPVTQKKIELKQKETLIYENTVHDYVYLIESGIFGAYKESHIVSFIGKNEFIGMDNILGNEASYLTVTALEKSVVWRFLKKDVMWKLMHMQEGLFFLYIDLKLINEHWIQRNAIQVADAKERIISNIIQLGNLYGEETENQIILPKVFTKKIISNYLNLTSTTVYFFCKQLIKEGVLEAISYQLIVNKNKIKKSLLE</sequence>
<evidence type="ECO:0000313" key="4">
    <source>
        <dbReference type="Proteomes" id="UP000548787"/>
    </source>
</evidence>
<organism evidence="3 4">
    <name type="scientific">Listeria rustica</name>
    <dbReference type="NCBI Taxonomy" id="2713503"/>
    <lineage>
        <taxon>Bacteria</taxon>
        <taxon>Bacillati</taxon>
        <taxon>Bacillota</taxon>
        <taxon>Bacilli</taxon>
        <taxon>Bacillales</taxon>
        <taxon>Listeriaceae</taxon>
        <taxon>Listeria</taxon>
    </lineage>
</organism>
<dbReference type="AlphaFoldDB" id="A0A7W1T4N0"/>
<comment type="caution">
    <text evidence="3">The sequence shown here is derived from an EMBL/GenBank/DDBJ whole genome shotgun (WGS) entry which is preliminary data.</text>
</comment>
<dbReference type="RefSeq" id="WP_181675665.1">
    <property type="nucleotide sequence ID" value="NZ_JABJVM010000003.1"/>
</dbReference>
<dbReference type="InterPro" id="IPR036388">
    <property type="entry name" value="WH-like_DNA-bd_sf"/>
</dbReference>
<dbReference type="SUPFAM" id="SSF46785">
    <property type="entry name" value="Winged helix' DNA-binding domain"/>
    <property type="match status" value="1"/>
</dbReference>
<protein>
    <submittedName>
        <fullName evidence="3">Crp/Fnr family transcriptional regulator</fullName>
    </submittedName>
</protein>
<evidence type="ECO:0000256" key="1">
    <source>
        <dbReference type="ARBA" id="ARBA00023159"/>
    </source>
</evidence>
<dbReference type="Pfam" id="PF00027">
    <property type="entry name" value="cNMP_binding"/>
    <property type="match status" value="1"/>
</dbReference>
<dbReference type="InterPro" id="IPR036390">
    <property type="entry name" value="WH_DNA-bd_sf"/>
</dbReference>
<keyword evidence="1" id="KW-0010">Activator</keyword>
<feature type="domain" description="Cyclic nucleotide-binding" evidence="2">
    <location>
        <begin position="44"/>
        <end position="111"/>
    </location>
</feature>
<dbReference type="CDD" id="cd00038">
    <property type="entry name" value="CAP_ED"/>
    <property type="match status" value="1"/>
</dbReference>
<name>A0A7W1T4N0_9LIST</name>
<dbReference type="Gene3D" id="1.10.10.10">
    <property type="entry name" value="Winged helix-like DNA-binding domain superfamily/Winged helix DNA-binding domain"/>
    <property type="match status" value="1"/>
</dbReference>
<dbReference type="SUPFAM" id="SSF51206">
    <property type="entry name" value="cAMP-binding domain-like"/>
    <property type="match status" value="1"/>
</dbReference>
<dbReference type="EMBL" id="JABJVM010000003">
    <property type="protein sequence ID" value="MBA3925432.1"/>
    <property type="molecule type" value="Genomic_DNA"/>
</dbReference>
<evidence type="ECO:0000313" key="3">
    <source>
        <dbReference type="EMBL" id="MBA3925432.1"/>
    </source>
</evidence>
<dbReference type="PROSITE" id="PS50042">
    <property type="entry name" value="CNMP_BINDING_3"/>
    <property type="match status" value="1"/>
</dbReference>
<reference evidence="3 4" key="1">
    <citation type="submission" date="2020-08" db="EMBL/GenBank/DDBJ databases">
        <title>Listeria ohnekaius sp. nov. and Listeria portnoyii sp. nov. isolated from non-agricultural and natural environments.</title>
        <authorList>
            <person name="Weller D."/>
            <person name="Belias A.M."/>
            <person name="Liao J."/>
            <person name="Guo S."/>
            <person name="Orsi R.H."/>
            <person name="Wiedmann M."/>
        </authorList>
    </citation>
    <scope>NUCLEOTIDE SEQUENCE [LARGE SCALE GENOMIC DNA]</scope>
    <source>
        <strain evidence="3 4">FSL W9-0585</strain>
    </source>
</reference>
<dbReference type="Proteomes" id="UP000548787">
    <property type="component" value="Unassembled WGS sequence"/>
</dbReference>
<accession>A0A7W1T4N0</accession>
<proteinExistence type="predicted"/>
<dbReference type="Gene3D" id="2.60.120.10">
    <property type="entry name" value="Jelly Rolls"/>
    <property type="match status" value="1"/>
</dbReference>
<dbReference type="InterPro" id="IPR000595">
    <property type="entry name" value="cNMP-bd_dom"/>
</dbReference>
<gene>
    <name evidence="3" type="ORF">HPK16_03665</name>
</gene>
<keyword evidence="4" id="KW-1185">Reference proteome</keyword>
<dbReference type="InterPro" id="IPR014710">
    <property type="entry name" value="RmlC-like_jellyroll"/>
</dbReference>
<evidence type="ECO:0000259" key="2">
    <source>
        <dbReference type="PROSITE" id="PS50042"/>
    </source>
</evidence>
<dbReference type="InterPro" id="IPR018490">
    <property type="entry name" value="cNMP-bd_dom_sf"/>
</dbReference>